<protein>
    <submittedName>
        <fullName evidence="12">Methyl-accepting chemotaxis protein</fullName>
    </submittedName>
</protein>
<evidence type="ECO:0000256" key="6">
    <source>
        <dbReference type="ARBA" id="ARBA00023224"/>
    </source>
</evidence>
<dbReference type="PROSITE" id="PS50111">
    <property type="entry name" value="CHEMOTAXIS_TRANSDUC_2"/>
    <property type="match status" value="1"/>
</dbReference>
<dbReference type="InterPro" id="IPR033463">
    <property type="entry name" value="sCache_3"/>
</dbReference>
<dbReference type="SMART" id="SM00283">
    <property type="entry name" value="MA"/>
    <property type="match status" value="1"/>
</dbReference>
<dbReference type="Gene3D" id="1.10.287.950">
    <property type="entry name" value="Methyl-accepting chemotaxis protein"/>
    <property type="match status" value="1"/>
</dbReference>
<keyword evidence="13" id="KW-1185">Reference proteome</keyword>
<dbReference type="Proteomes" id="UP001623592">
    <property type="component" value="Unassembled WGS sequence"/>
</dbReference>
<proteinExistence type="inferred from homology"/>
<keyword evidence="4 9" id="KW-1133">Transmembrane helix</keyword>
<dbReference type="Pfam" id="PF00015">
    <property type="entry name" value="MCPsignal"/>
    <property type="match status" value="1"/>
</dbReference>
<evidence type="ECO:0000256" key="2">
    <source>
        <dbReference type="ARBA" id="ARBA00022475"/>
    </source>
</evidence>
<feature type="domain" description="HAMP" evidence="11">
    <location>
        <begin position="304"/>
        <end position="359"/>
    </location>
</feature>
<keyword evidence="2" id="KW-1003">Cell membrane</keyword>
<evidence type="ECO:0000256" key="3">
    <source>
        <dbReference type="ARBA" id="ARBA00022692"/>
    </source>
</evidence>
<sequence length="665" mass="73501">MNKKSIKTRIVAFLVVVILILVASVVVEDVLRFDKYVDGTTNEEITKSSKIFMKKLDDMKITSFSAGMQLVLNKEVVSAIKQKDTSIILRTLEPLINNSDMDFITITDEKGVVLARTHDKSKKGDSIIEQTNVQNAIKGKANSQVESGTSVKLSVRSGIPVKDNDGKIIGVISAGYRLDTNKVVDYIKKSLNCDATIFLGDTRIATTIKKDGKRVIGTKLNSDIAKKVLSGSKYIGEANILGKSYDTLYDPIMDGNNKISGILFVGRDRSISEGFKRDFINSNLMIAIIAILIFGSSIYIFINLKLSKPLKDIVKHFDNLSNGKFNIPVSDAFIKRNDEIGELANAVVIMQKNIGSLVNEIVIDSEDISASSEELSATVEEFYSMMQNIDAEIKNIAVTAEETSAISEEINASVEEINSNVERLSSKAGEGNENSDSFKVRATKIEKDSKESIDRVKNIYNDKEKNIVKSIEEVSIVEKIIVMVNTIKDISEETNLLSLNAAIEAARAGEHGKGFAVVADEVRKLASQSAETVKEVEDIISRVKYAFNDLSNNSSEILKFVKQDINPQLESFEKLGSDYYNDSNFVSEMSQKILIMAKEISESIHQVGEAMDTMTNNTQISYKNVESIERSISETSKGIEQVALTAQNQAVLAQKLNEMMQKFEV</sequence>
<dbReference type="PANTHER" id="PTHR32089">
    <property type="entry name" value="METHYL-ACCEPTING CHEMOTAXIS PROTEIN MCPB"/>
    <property type="match status" value="1"/>
</dbReference>
<dbReference type="RefSeq" id="WP_406786698.1">
    <property type="nucleotide sequence ID" value="NZ_JBJIAA010000004.1"/>
</dbReference>
<comment type="caution">
    <text evidence="12">The sequence shown here is derived from an EMBL/GenBank/DDBJ whole genome shotgun (WGS) entry which is preliminary data.</text>
</comment>
<dbReference type="InterPro" id="IPR004089">
    <property type="entry name" value="MCPsignal_dom"/>
</dbReference>
<keyword evidence="3 9" id="KW-0812">Transmembrane</keyword>
<organism evidence="12 13">
    <name type="scientific">Clostridium neuense</name>
    <dbReference type="NCBI Taxonomy" id="1728934"/>
    <lineage>
        <taxon>Bacteria</taxon>
        <taxon>Bacillati</taxon>
        <taxon>Bacillota</taxon>
        <taxon>Clostridia</taxon>
        <taxon>Eubacteriales</taxon>
        <taxon>Clostridiaceae</taxon>
        <taxon>Clostridium</taxon>
    </lineage>
</organism>
<dbReference type="Pfam" id="PF17202">
    <property type="entry name" value="sCache_3_3"/>
    <property type="match status" value="1"/>
</dbReference>
<dbReference type="InterPro" id="IPR003660">
    <property type="entry name" value="HAMP_dom"/>
</dbReference>
<dbReference type="CDD" id="cd06225">
    <property type="entry name" value="HAMP"/>
    <property type="match status" value="1"/>
</dbReference>
<evidence type="ECO:0000256" key="7">
    <source>
        <dbReference type="ARBA" id="ARBA00029447"/>
    </source>
</evidence>
<dbReference type="Pfam" id="PF17203">
    <property type="entry name" value="sCache_3_2"/>
    <property type="match status" value="1"/>
</dbReference>
<dbReference type="SMART" id="SM00304">
    <property type="entry name" value="HAMP"/>
    <property type="match status" value="1"/>
</dbReference>
<evidence type="ECO:0000256" key="1">
    <source>
        <dbReference type="ARBA" id="ARBA00004651"/>
    </source>
</evidence>
<evidence type="ECO:0000256" key="9">
    <source>
        <dbReference type="SAM" id="Phobius"/>
    </source>
</evidence>
<dbReference type="PROSITE" id="PS50885">
    <property type="entry name" value="HAMP"/>
    <property type="match status" value="1"/>
</dbReference>
<evidence type="ECO:0000259" key="10">
    <source>
        <dbReference type="PROSITE" id="PS50111"/>
    </source>
</evidence>
<comment type="subcellular location">
    <subcellularLocation>
        <location evidence="1">Cell membrane</location>
        <topology evidence="1">Multi-pass membrane protein</topology>
    </subcellularLocation>
</comment>
<comment type="similarity">
    <text evidence="7">Belongs to the methyl-accepting chemotaxis (MCP) protein family.</text>
</comment>
<evidence type="ECO:0000256" key="4">
    <source>
        <dbReference type="ARBA" id="ARBA00022989"/>
    </source>
</evidence>
<keyword evidence="5 9" id="KW-0472">Membrane</keyword>
<evidence type="ECO:0000313" key="12">
    <source>
        <dbReference type="EMBL" id="MFL0250033.1"/>
    </source>
</evidence>
<dbReference type="Gene3D" id="6.10.340.10">
    <property type="match status" value="1"/>
</dbReference>
<evidence type="ECO:0000313" key="13">
    <source>
        <dbReference type="Proteomes" id="UP001623592"/>
    </source>
</evidence>
<dbReference type="SUPFAM" id="SSF58104">
    <property type="entry name" value="Methyl-accepting chemotaxis protein (MCP) signaling domain"/>
    <property type="match status" value="1"/>
</dbReference>
<dbReference type="PANTHER" id="PTHR32089:SF112">
    <property type="entry name" value="LYSOZYME-LIKE PROTEIN-RELATED"/>
    <property type="match status" value="1"/>
</dbReference>
<evidence type="ECO:0000256" key="5">
    <source>
        <dbReference type="ARBA" id="ARBA00023136"/>
    </source>
</evidence>
<name>A0ABW8TC53_9CLOT</name>
<gene>
    <name evidence="12" type="ORF">ACJDT4_06325</name>
</gene>
<feature type="domain" description="Methyl-accepting transducer" evidence="10">
    <location>
        <begin position="364"/>
        <end position="629"/>
    </location>
</feature>
<feature type="transmembrane region" description="Helical" evidence="9">
    <location>
        <begin position="284"/>
        <end position="302"/>
    </location>
</feature>
<reference evidence="12 13" key="1">
    <citation type="submission" date="2024-11" db="EMBL/GenBank/DDBJ databases">
        <authorList>
            <person name="Heng Y.C."/>
            <person name="Lim A.C.H."/>
            <person name="Lee J.K.Y."/>
            <person name="Kittelmann S."/>
        </authorList>
    </citation>
    <scope>NUCLEOTIDE SEQUENCE [LARGE SCALE GENOMIC DNA]</scope>
    <source>
        <strain evidence="12 13">WILCCON 0114</strain>
    </source>
</reference>
<dbReference type="Pfam" id="PF00672">
    <property type="entry name" value="HAMP"/>
    <property type="match status" value="1"/>
</dbReference>
<dbReference type="InterPro" id="IPR029151">
    <property type="entry name" value="Sensor-like_sf"/>
</dbReference>
<dbReference type="SUPFAM" id="SSF103190">
    <property type="entry name" value="Sensory domain-like"/>
    <property type="match status" value="2"/>
</dbReference>
<dbReference type="EMBL" id="JBJIAA010000004">
    <property type="protein sequence ID" value="MFL0250033.1"/>
    <property type="molecule type" value="Genomic_DNA"/>
</dbReference>
<dbReference type="Gene3D" id="3.30.450.20">
    <property type="entry name" value="PAS domain"/>
    <property type="match status" value="1"/>
</dbReference>
<evidence type="ECO:0000259" key="11">
    <source>
        <dbReference type="PROSITE" id="PS50885"/>
    </source>
</evidence>
<accession>A0ABW8TC53</accession>
<evidence type="ECO:0000256" key="8">
    <source>
        <dbReference type="PROSITE-ProRule" id="PRU00284"/>
    </source>
</evidence>
<keyword evidence="6 8" id="KW-0807">Transducer</keyword>